<reference evidence="4 5" key="1">
    <citation type="submission" date="2020-08" db="EMBL/GenBank/DDBJ databases">
        <title>Genomic Encyclopedia of Type Strains, Phase IV (KMG-IV): sequencing the most valuable type-strain genomes for metagenomic binning, comparative biology and taxonomic classification.</title>
        <authorList>
            <person name="Goeker M."/>
        </authorList>
    </citation>
    <scope>NUCLEOTIDE SEQUENCE [LARGE SCALE GENOMIC DNA]</scope>
    <source>
        <strain evidence="4 5">DSM 11805</strain>
    </source>
</reference>
<evidence type="ECO:0000259" key="3">
    <source>
        <dbReference type="PROSITE" id="PS51494"/>
    </source>
</evidence>
<evidence type="ECO:0000313" key="5">
    <source>
        <dbReference type="Proteomes" id="UP000572212"/>
    </source>
</evidence>
<feature type="domain" description="Peptidase S55" evidence="3">
    <location>
        <begin position="190"/>
        <end position="428"/>
    </location>
</feature>
<dbReference type="InterPro" id="IPR014219">
    <property type="entry name" value="SpoIVB"/>
</dbReference>
<dbReference type="InterPro" id="IPR009003">
    <property type="entry name" value="Peptidase_S1_PA"/>
</dbReference>
<keyword evidence="1" id="KW-0720">Serine protease</keyword>
<sequence length="429" mass="46971">MNENVVRRMIGTILLVVLFLLPWYSPFQIYLSIPNQITTFNNAEAFSVPTLGENSINVQHENDTEEVQYAAEFADIPVHSSGEKELTYTVSNFPVKKVNVDVYDDYQLIPGGHSIGINLQTEGVLVVGFHLVETEEGEISPGEKAGIKIGDSILSINGNKITKMDEVTPIVKEAGESGKALDVEVKRGKETFKTELTPILNKEKENFQIGLFIRDSAAGIGTMTFIDPNTKKYGALGHVISDMDTQKPVDIHDGSIVRSKITQIQKGSNGIPGEKRADFVNEAELGNITKNSPFGIFGEVDETDKFTDYSKPLSIAFPHEVEEGEAEILTVIDGEKIETFDVNIVNSVDQSSPATKGLIIEITDERLLEATGGIVQGMSGSPIIQNNKIIGAVTHVFVNDPTSGYGVHIEWMLKEAGIDIYKKEKKQAS</sequence>
<dbReference type="Pfam" id="PF05580">
    <property type="entry name" value="Peptidase_S55"/>
    <property type="match status" value="1"/>
</dbReference>
<dbReference type="EC" id="3.4.21.116" evidence="4"/>
<dbReference type="AlphaFoldDB" id="A0A841RI91"/>
<gene>
    <name evidence="4" type="ORF">GGQ92_000509</name>
</gene>
<dbReference type="SMART" id="SM00228">
    <property type="entry name" value="PDZ"/>
    <property type="match status" value="1"/>
</dbReference>
<proteinExistence type="predicted"/>
<dbReference type="InterPro" id="IPR041489">
    <property type="entry name" value="PDZ_6"/>
</dbReference>
<dbReference type="PROSITE" id="PS51494">
    <property type="entry name" value="SPOIVB"/>
    <property type="match status" value="1"/>
</dbReference>
<dbReference type="Gene3D" id="2.30.42.10">
    <property type="match status" value="1"/>
</dbReference>
<dbReference type="InterPro" id="IPR036034">
    <property type="entry name" value="PDZ_sf"/>
</dbReference>
<name>A0A841RI91_9BACI</name>
<dbReference type="Pfam" id="PF17820">
    <property type="entry name" value="PDZ_6"/>
    <property type="match status" value="1"/>
</dbReference>
<evidence type="ECO:0000313" key="4">
    <source>
        <dbReference type="EMBL" id="MBB6511742.1"/>
    </source>
</evidence>
<dbReference type="RefSeq" id="WP_184244243.1">
    <property type="nucleotide sequence ID" value="NZ_BAAACU010000022.1"/>
</dbReference>
<evidence type="ECO:0000256" key="1">
    <source>
        <dbReference type="ARBA" id="ARBA00022825"/>
    </source>
</evidence>
<keyword evidence="5" id="KW-1185">Reference proteome</keyword>
<comment type="caution">
    <text evidence="4">The sequence shown here is derived from an EMBL/GenBank/DDBJ whole genome shotgun (WGS) entry which is preliminary data.</text>
</comment>
<dbReference type="SUPFAM" id="SSF50494">
    <property type="entry name" value="Trypsin-like serine proteases"/>
    <property type="match status" value="1"/>
</dbReference>
<dbReference type="Proteomes" id="UP000572212">
    <property type="component" value="Unassembled WGS sequence"/>
</dbReference>
<dbReference type="NCBIfam" id="TIGR02860">
    <property type="entry name" value="spore_IV_B"/>
    <property type="match status" value="1"/>
</dbReference>
<keyword evidence="1" id="KW-0645">Protease</keyword>
<dbReference type="SUPFAM" id="SSF50156">
    <property type="entry name" value="PDZ domain-like"/>
    <property type="match status" value="1"/>
</dbReference>
<feature type="domain" description="PDZ" evidence="2">
    <location>
        <begin position="114"/>
        <end position="176"/>
    </location>
</feature>
<dbReference type="InterPro" id="IPR008763">
    <property type="entry name" value="Peptidase_S55"/>
</dbReference>
<accession>A0A841RI91</accession>
<organism evidence="4 5">
    <name type="scientific">Gracilibacillus halotolerans</name>
    <dbReference type="NCBI Taxonomy" id="74386"/>
    <lineage>
        <taxon>Bacteria</taxon>
        <taxon>Bacillati</taxon>
        <taxon>Bacillota</taxon>
        <taxon>Bacilli</taxon>
        <taxon>Bacillales</taxon>
        <taxon>Bacillaceae</taxon>
        <taxon>Gracilibacillus</taxon>
    </lineage>
</organism>
<dbReference type="GO" id="GO:0008236">
    <property type="term" value="F:serine-type peptidase activity"/>
    <property type="evidence" value="ECO:0007669"/>
    <property type="project" value="UniProtKB-KW"/>
</dbReference>
<evidence type="ECO:0000259" key="2">
    <source>
        <dbReference type="PROSITE" id="PS50106"/>
    </source>
</evidence>
<dbReference type="EMBL" id="JACHON010000001">
    <property type="protein sequence ID" value="MBB6511742.1"/>
    <property type="molecule type" value="Genomic_DNA"/>
</dbReference>
<protein>
    <submittedName>
        <fullName evidence="4">Stage IV sporulation protein B</fullName>
        <ecNumber evidence="4">3.4.21.116</ecNumber>
    </submittedName>
</protein>
<keyword evidence="4" id="KW-0378">Hydrolase</keyword>
<dbReference type="PROSITE" id="PS50106">
    <property type="entry name" value="PDZ"/>
    <property type="match status" value="1"/>
</dbReference>
<dbReference type="InterPro" id="IPR001478">
    <property type="entry name" value="PDZ"/>
</dbReference>